<organism evidence="1 2">
    <name type="scientific">Portunus trituberculatus</name>
    <name type="common">Swimming crab</name>
    <name type="synonym">Neptunus trituberculatus</name>
    <dbReference type="NCBI Taxonomy" id="210409"/>
    <lineage>
        <taxon>Eukaryota</taxon>
        <taxon>Metazoa</taxon>
        <taxon>Ecdysozoa</taxon>
        <taxon>Arthropoda</taxon>
        <taxon>Crustacea</taxon>
        <taxon>Multicrustacea</taxon>
        <taxon>Malacostraca</taxon>
        <taxon>Eumalacostraca</taxon>
        <taxon>Eucarida</taxon>
        <taxon>Decapoda</taxon>
        <taxon>Pleocyemata</taxon>
        <taxon>Brachyura</taxon>
        <taxon>Eubrachyura</taxon>
        <taxon>Portunoidea</taxon>
        <taxon>Portunidae</taxon>
        <taxon>Portuninae</taxon>
        <taxon>Portunus</taxon>
    </lineage>
</organism>
<gene>
    <name evidence="1" type="ORF">E2C01_072066</name>
</gene>
<evidence type="ECO:0000313" key="1">
    <source>
        <dbReference type="EMBL" id="MPC77608.1"/>
    </source>
</evidence>
<name>A0A5B7I9Q8_PORTR</name>
<evidence type="ECO:0000313" key="2">
    <source>
        <dbReference type="Proteomes" id="UP000324222"/>
    </source>
</evidence>
<sequence>MLERRRTGYQESSAEEQPQVLWRVQRAEVTAWQLVVGWPVEWSRYVPISHEGHAQRSSNAIQCPYGVTAAAGTTAAG</sequence>
<dbReference type="AlphaFoldDB" id="A0A5B7I9Q8"/>
<accession>A0A5B7I9Q8</accession>
<proteinExistence type="predicted"/>
<comment type="caution">
    <text evidence="1">The sequence shown here is derived from an EMBL/GenBank/DDBJ whole genome shotgun (WGS) entry which is preliminary data.</text>
</comment>
<reference evidence="1 2" key="1">
    <citation type="submission" date="2019-05" db="EMBL/GenBank/DDBJ databases">
        <title>Another draft genome of Portunus trituberculatus and its Hox gene families provides insights of decapod evolution.</title>
        <authorList>
            <person name="Jeong J.-H."/>
            <person name="Song I."/>
            <person name="Kim S."/>
            <person name="Choi T."/>
            <person name="Kim D."/>
            <person name="Ryu S."/>
            <person name="Kim W."/>
        </authorList>
    </citation>
    <scope>NUCLEOTIDE SEQUENCE [LARGE SCALE GENOMIC DNA]</scope>
    <source>
        <tissue evidence="1">Muscle</tissue>
    </source>
</reference>
<protein>
    <submittedName>
        <fullName evidence="1">Uncharacterized protein</fullName>
    </submittedName>
</protein>
<dbReference type="Proteomes" id="UP000324222">
    <property type="component" value="Unassembled WGS sequence"/>
</dbReference>
<dbReference type="EMBL" id="VSRR010046259">
    <property type="protein sequence ID" value="MPC77608.1"/>
    <property type="molecule type" value="Genomic_DNA"/>
</dbReference>
<keyword evidence="2" id="KW-1185">Reference proteome</keyword>